<organism evidence="2 3">
    <name type="scientific">Psilocybe cf. subviscida</name>
    <dbReference type="NCBI Taxonomy" id="2480587"/>
    <lineage>
        <taxon>Eukaryota</taxon>
        <taxon>Fungi</taxon>
        <taxon>Dikarya</taxon>
        <taxon>Basidiomycota</taxon>
        <taxon>Agaricomycotina</taxon>
        <taxon>Agaricomycetes</taxon>
        <taxon>Agaricomycetidae</taxon>
        <taxon>Agaricales</taxon>
        <taxon>Agaricineae</taxon>
        <taxon>Strophariaceae</taxon>
        <taxon>Psilocybe</taxon>
    </lineage>
</organism>
<evidence type="ECO:0000313" key="3">
    <source>
        <dbReference type="Proteomes" id="UP000567179"/>
    </source>
</evidence>
<name>A0A8H5EVW4_9AGAR</name>
<proteinExistence type="predicted"/>
<reference evidence="2 3" key="1">
    <citation type="journal article" date="2020" name="ISME J.">
        <title>Uncovering the hidden diversity of litter-decomposition mechanisms in mushroom-forming fungi.</title>
        <authorList>
            <person name="Floudas D."/>
            <person name="Bentzer J."/>
            <person name="Ahren D."/>
            <person name="Johansson T."/>
            <person name="Persson P."/>
            <person name="Tunlid A."/>
        </authorList>
    </citation>
    <scope>NUCLEOTIDE SEQUENCE [LARGE SCALE GENOMIC DNA]</scope>
    <source>
        <strain evidence="2 3">CBS 101986</strain>
    </source>
</reference>
<comment type="caution">
    <text evidence="2">The sequence shown here is derived from an EMBL/GenBank/DDBJ whole genome shotgun (WGS) entry which is preliminary data.</text>
</comment>
<evidence type="ECO:0000256" key="1">
    <source>
        <dbReference type="SAM" id="MobiDB-lite"/>
    </source>
</evidence>
<dbReference type="Proteomes" id="UP000567179">
    <property type="component" value="Unassembled WGS sequence"/>
</dbReference>
<protein>
    <submittedName>
        <fullName evidence="2">Uncharacterized protein</fullName>
    </submittedName>
</protein>
<evidence type="ECO:0000313" key="2">
    <source>
        <dbReference type="EMBL" id="KAF5314294.1"/>
    </source>
</evidence>
<sequence>MERAGFSSPEGGLACTSQELGPKERVEYETGWGWDMGRRVGSLLSGMNKNPEEEGRMAGDSINIVGRIVVGCAGYGKQEKTRGHTWQE</sequence>
<accession>A0A8H5EVW4</accession>
<gene>
    <name evidence="2" type="ORF">D9619_011988</name>
</gene>
<dbReference type="AlphaFoldDB" id="A0A8H5EVW4"/>
<feature type="region of interest" description="Disordered" evidence="1">
    <location>
        <begin position="1"/>
        <end position="20"/>
    </location>
</feature>
<keyword evidence="3" id="KW-1185">Reference proteome</keyword>
<dbReference type="EMBL" id="JAACJJ010000044">
    <property type="protein sequence ID" value="KAF5314294.1"/>
    <property type="molecule type" value="Genomic_DNA"/>
</dbReference>